<keyword evidence="1" id="KW-0808">Transferase</keyword>
<dbReference type="GO" id="GO:0004519">
    <property type="term" value="F:endonuclease activity"/>
    <property type="evidence" value="ECO:0007669"/>
    <property type="project" value="UniProtKB-KW"/>
</dbReference>
<feature type="domain" description="Reverse transcriptase RNase H-like" evidence="7">
    <location>
        <begin position="203"/>
        <end position="267"/>
    </location>
</feature>
<dbReference type="Proteomes" id="UP000325315">
    <property type="component" value="Unassembled WGS sequence"/>
</dbReference>
<accession>A0A5B6WNN6</accession>
<dbReference type="Gene3D" id="3.10.10.10">
    <property type="entry name" value="HIV Type 1 Reverse Transcriptase, subunit A, domain 1"/>
    <property type="match status" value="1"/>
</dbReference>
<keyword evidence="2" id="KW-0548">Nucleotidyltransferase</keyword>
<comment type="caution">
    <text evidence="8">The sequence shown here is derived from an EMBL/GenBank/DDBJ whole genome shotgun (WGS) entry which is preliminary data.</text>
</comment>
<dbReference type="EMBL" id="SMMG02000002">
    <property type="protein sequence ID" value="KAA3482938.1"/>
    <property type="molecule type" value="Genomic_DNA"/>
</dbReference>
<dbReference type="OrthoDB" id="10058156at2759"/>
<evidence type="ECO:0000256" key="6">
    <source>
        <dbReference type="ARBA" id="ARBA00022918"/>
    </source>
</evidence>
<evidence type="ECO:0000256" key="1">
    <source>
        <dbReference type="ARBA" id="ARBA00022679"/>
    </source>
</evidence>
<dbReference type="InterPro" id="IPR041373">
    <property type="entry name" value="RT_RNaseH"/>
</dbReference>
<evidence type="ECO:0000313" key="8">
    <source>
        <dbReference type="EMBL" id="KAA3482938.1"/>
    </source>
</evidence>
<keyword evidence="3" id="KW-0540">Nuclease</keyword>
<evidence type="ECO:0000256" key="2">
    <source>
        <dbReference type="ARBA" id="ARBA00022695"/>
    </source>
</evidence>
<dbReference type="PANTHER" id="PTHR37984">
    <property type="entry name" value="PROTEIN CBG26694"/>
    <property type="match status" value="1"/>
</dbReference>
<evidence type="ECO:0000313" key="9">
    <source>
        <dbReference type="Proteomes" id="UP000325315"/>
    </source>
</evidence>
<dbReference type="PANTHER" id="PTHR37984:SF5">
    <property type="entry name" value="PROTEIN NYNRIN-LIKE"/>
    <property type="match status" value="1"/>
</dbReference>
<proteinExistence type="predicted"/>
<dbReference type="Gene3D" id="3.30.70.270">
    <property type="match status" value="2"/>
</dbReference>
<evidence type="ECO:0000256" key="4">
    <source>
        <dbReference type="ARBA" id="ARBA00022759"/>
    </source>
</evidence>
<dbReference type="InterPro" id="IPR043502">
    <property type="entry name" value="DNA/RNA_pol_sf"/>
</dbReference>
<dbReference type="AlphaFoldDB" id="A0A5B6WNN6"/>
<reference evidence="9" key="1">
    <citation type="journal article" date="2019" name="Plant Biotechnol. J.">
        <title>Genome sequencing of the Australian wild diploid species Gossypium australe highlights disease resistance and delayed gland morphogenesis.</title>
        <authorList>
            <person name="Cai Y."/>
            <person name="Cai X."/>
            <person name="Wang Q."/>
            <person name="Wang P."/>
            <person name="Zhang Y."/>
            <person name="Cai C."/>
            <person name="Xu Y."/>
            <person name="Wang K."/>
            <person name="Zhou Z."/>
            <person name="Wang C."/>
            <person name="Geng S."/>
            <person name="Li B."/>
            <person name="Dong Q."/>
            <person name="Hou Y."/>
            <person name="Wang H."/>
            <person name="Ai P."/>
            <person name="Liu Z."/>
            <person name="Yi F."/>
            <person name="Sun M."/>
            <person name="An G."/>
            <person name="Cheng J."/>
            <person name="Zhang Y."/>
            <person name="Shi Q."/>
            <person name="Xie Y."/>
            <person name="Shi X."/>
            <person name="Chang Y."/>
            <person name="Huang F."/>
            <person name="Chen Y."/>
            <person name="Hong S."/>
            <person name="Mi L."/>
            <person name="Sun Q."/>
            <person name="Zhang L."/>
            <person name="Zhou B."/>
            <person name="Peng R."/>
            <person name="Zhang X."/>
            <person name="Liu F."/>
        </authorList>
    </citation>
    <scope>NUCLEOTIDE SEQUENCE [LARGE SCALE GENOMIC DNA]</scope>
    <source>
        <strain evidence="9">cv. PA1801</strain>
    </source>
</reference>
<gene>
    <name evidence="8" type="ORF">EPI10_005146</name>
</gene>
<dbReference type="GO" id="GO:0016787">
    <property type="term" value="F:hydrolase activity"/>
    <property type="evidence" value="ECO:0007669"/>
    <property type="project" value="UniProtKB-KW"/>
</dbReference>
<dbReference type="GO" id="GO:0003964">
    <property type="term" value="F:RNA-directed DNA polymerase activity"/>
    <property type="evidence" value="ECO:0007669"/>
    <property type="project" value="UniProtKB-KW"/>
</dbReference>
<dbReference type="InterPro" id="IPR043128">
    <property type="entry name" value="Rev_trsase/Diguanyl_cyclase"/>
</dbReference>
<name>A0A5B6WNN6_9ROSI</name>
<organism evidence="8 9">
    <name type="scientific">Gossypium australe</name>
    <dbReference type="NCBI Taxonomy" id="47621"/>
    <lineage>
        <taxon>Eukaryota</taxon>
        <taxon>Viridiplantae</taxon>
        <taxon>Streptophyta</taxon>
        <taxon>Embryophyta</taxon>
        <taxon>Tracheophyta</taxon>
        <taxon>Spermatophyta</taxon>
        <taxon>Magnoliopsida</taxon>
        <taxon>eudicotyledons</taxon>
        <taxon>Gunneridae</taxon>
        <taxon>Pentapetalae</taxon>
        <taxon>rosids</taxon>
        <taxon>malvids</taxon>
        <taxon>Malvales</taxon>
        <taxon>Malvaceae</taxon>
        <taxon>Malvoideae</taxon>
        <taxon>Gossypium</taxon>
    </lineage>
</organism>
<dbReference type="Pfam" id="PF17917">
    <property type="entry name" value="RT_RNaseH"/>
    <property type="match status" value="1"/>
</dbReference>
<dbReference type="CDD" id="cd01647">
    <property type="entry name" value="RT_LTR"/>
    <property type="match status" value="1"/>
</dbReference>
<keyword evidence="6 8" id="KW-0695">RNA-directed DNA polymerase</keyword>
<dbReference type="FunFam" id="3.30.70.270:FF:000020">
    <property type="entry name" value="Transposon Tf2-6 polyprotein-like Protein"/>
    <property type="match status" value="1"/>
</dbReference>
<keyword evidence="5" id="KW-0378">Hydrolase</keyword>
<evidence type="ECO:0000259" key="7">
    <source>
        <dbReference type="Pfam" id="PF17917"/>
    </source>
</evidence>
<evidence type="ECO:0000256" key="3">
    <source>
        <dbReference type="ARBA" id="ARBA00022722"/>
    </source>
</evidence>
<dbReference type="CDD" id="cd09274">
    <property type="entry name" value="RNase_HI_RT_Ty3"/>
    <property type="match status" value="1"/>
</dbReference>
<dbReference type="InterPro" id="IPR050951">
    <property type="entry name" value="Retrovirus_Pol_polyprotein"/>
</dbReference>
<keyword evidence="4" id="KW-0255">Endonuclease</keyword>
<evidence type="ECO:0000256" key="5">
    <source>
        <dbReference type="ARBA" id="ARBA00022801"/>
    </source>
</evidence>
<protein>
    <submittedName>
        <fullName evidence="8">Reverse transcriptase</fullName>
    </submittedName>
</protein>
<dbReference type="SUPFAM" id="SSF56672">
    <property type="entry name" value="DNA/RNA polymerases"/>
    <property type="match status" value="1"/>
</dbReference>
<keyword evidence="9" id="KW-1185">Reference proteome</keyword>
<sequence>MFKNKYPLPRIDNLFDQFRGASVFFKIDPHSRYHQLKVKEMNVFRTTLGTRYEHYEFLVMPFGLTNVFQWYLDRFVVVFIDDILIYSKTEVEHDEHLCIVLYTLHGKQLYAKFRHVVTTSGIRVDPKKIEAKQPKNVFELRSFIGLAGCYRRFVEGFSLIASPLTKLLWKNTPFKWSKKHQLSFEKLKFVLTQAPVIIQPELGKDFVVYSDASYSYEDNYPIQNLELATVVFALKIWRHYLYGKRCIIYTDHKSLKYLLTEKKLNLRQYYDCTIEYHPGKANEVADGLSHRAMSDL</sequence>